<reference evidence="2" key="1">
    <citation type="submission" date="2023-05" db="EMBL/GenBank/DDBJ databases">
        <title>Whole genome sequence of Commensalibacter sp.</title>
        <authorList>
            <person name="Charoenyingcharoen P."/>
            <person name="Yukphan P."/>
        </authorList>
    </citation>
    <scope>NUCLEOTIDE SEQUENCE</scope>
    <source>
        <strain evidence="2">TBRC 10068</strain>
    </source>
</reference>
<name>A0ABT6Q9P5_9PROT</name>
<evidence type="ECO:0000256" key="1">
    <source>
        <dbReference type="SAM" id="MobiDB-lite"/>
    </source>
</evidence>
<keyword evidence="3" id="KW-1185">Reference proteome</keyword>
<dbReference type="EMBL" id="JASBAN010000001">
    <property type="protein sequence ID" value="MDI2113630.1"/>
    <property type="molecule type" value="Genomic_DNA"/>
</dbReference>
<feature type="compositionally biased region" description="Polar residues" evidence="1">
    <location>
        <begin position="33"/>
        <end position="46"/>
    </location>
</feature>
<accession>A0ABT6Q9P5</accession>
<comment type="caution">
    <text evidence="2">The sequence shown here is derived from an EMBL/GenBank/DDBJ whole genome shotgun (WGS) entry which is preliminary data.</text>
</comment>
<proteinExistence type="predicted"/>
<sequence>MSWFDNKFGKDDPMPPTPKQQNNPLKIGEKTEINFNKTSASEPKQE</sequence>
<feature type="region of interest" description="Disordered" evidence="1">
    <location>
        <begin position="1"/>
        <end position="46"/>
    </location>
</feature>
<protein>
    <submittedName>
        <fullName evidence="2">Uncharacterized protein</fullName>
    </submittedName>
</protein>
<organism evidence="2 3">
    <name type="scientific">Commensalibacter nepenthis</name>
    <dbReference type="NCBI Taxonomy" id="3043872"/>
    <lineage>
        <taxon>Bacteria</taxon>
        <taxon>Pseudomonadati</taxon>
        <taxon>Pseudomonadota</taxon>
        <taxon>Alphaproteobacteria</taxon>
        <taxon>Acetobacterales</taxon>
        <taxon>Acetobacteraceae</taxon>
    </lineage>
</organism>
<evidence type="ECO:0000313" key="2">
    <source>
        <dbReference type="EMBL" id="MDI2113630.1"/>
    </source>
</evidence>
<gene>
    <name evidence="2" type="ORF">QJV33_10155</name>
</gene>
<dbReference type="RefSeq" id="WP_281463215.1">
    <property type="nucleotide sequence ID" value="NZ_JASBAN010000001.1"/>
</dbReference>
<evidence type="ECO:0000313" key="3">
    <source>
        <dbReference type="Proteomes" id="UP001431775"/>
    </source>
</evidence>
<dbReference type="Proteomes" id="UP001431775">
    <property type="component" value="Unassembled WGS sequence"/>
</dbReference>